<dbReference type="InterPro" id="IPR036259">
    <property type="entry name" value="MFS_trans_sf"/>
</dbReference>
<keyword evidence="6 8" id="KW-0472">Membrane</keyword>
<keyword evidence="4" id="KW-0769">Symport</keyword>
<evidence type="ECO:0000313" key="10">
    <source>
        <dbReference type="EMBL" id="VDN28687.1"/>
    </source>
</evidence>
<dbReference type="InterPro" id="IPR050382">
    <property type="entry name" value="MFS_Na/Anion_cotransporter"/>
</dbReference>
<evidence type="ECO:0000256" key="2">
    <source>
        <dbReference type="ARBA" id="ARBA00022448"/>
    </source>
</evidence>
<dbReference type="GO" id="GO:0006820">
    <property type="term" value="P:monoatomic anion transport"/>
    <property type="evidence" value="ECO:0007669"/>
    <property type="project" value="TreeGrafter"/>
</dbReference>
<evidence type="ECO:0000256" key="8">
    <source>
        <dbReference type="SAM" id="Phobius"/>
    </source>
</evidence>
<evidence type="ECO:0000256" key="1">
    <source>
        <dbReference type="ARBA" id="ARBA00004141"/>
    </source>
</evidence>
<feature type="transmembrane region" description="Helical" evidence="8">
    <location>
        <begin position="153"/>
        <end position="173"/>
    </location>
</feature>
<feature type="region of interest" description="Disordered" evidence="7">
    <location>
        <begin position="182"/>
        <end position="235"/>
    </location>
</feature>
<dbReference type="PANTHER" id="PTHR11662:SF399">
    <property type="entry name" value="FI19708P1-RELATED"/>
    <property type="match status" value="1"/>
</dbReference>
<keyword evidence="2" id="KW-0813">Transport</keyword>
<dbReference type="InterPro" id="IPR011701">
    <property type="entry name" value="MFS"/>
</dbReference>
<dbReference type="OrthoDB" id="2985014at2759"/>
<reference evidence="12" key="1">
    <citation type="submission" date="2016-06" db="UniProtKB">
        <authorList>
            <consortium name="WormBaseParasite"/>
        </authorList>
    </citation>
    <scope>IDENTIFICATION</scope>
</reference>
<evidence type="ECO:0000256" key="5">
    <source>
        <dbReference type="ARBA" id="ARBA00022989"/>
    </source>
</evidence>
<evidence type="ECO:0000259" key="9">
    <source>
        <dbReference type="PROSITE" id="PS50850"/>
    </source>
</evidence>
<evidence type="ECO:0000256" key="6">
    <source>
        <dbReference type="ARBA" id="ARBA00023136"/>
    </source>
</evidence>
<dbReference type="WBParaSite" id="GPUH_0001687801-mRNA-1">
    <property type="protein sequence ID" value="GPUH_0001687801-mRNA-1"/>
    <property type="gene ID" value="GPUH_0001687801"/>
</dbReference>
<dbReference type="Pfam" id="PF07690">
    <property type="entry name" value="MFS_1"/>
    <property type="match status" value="1"/>
</dbReference>
<feature type="transmembrane region" description="Helical" evidence="8">
    <location>
        <begin position="119"/>
        <end position="141"/>
    </location>
</feature>
<keyword evidence="3 8" id="KW-0812">Transmembrane</keyword>
<dbReference type="FunFam" id="1.20.1250.20:FF:000003">
    <property type="entry name" value="Solute carrier family 17 member 3"/>
    <property type="match status" value="1"/>
</dbReference>
<keyword evidence="5 8" id="KW-1133">Transmembrane helix</keyword>
<evidence type="ECO:0000256" key="3">
    <source>
        <dbReference type="ARBA" id="ARBA00022692"/>
    </source>
</evidence>
<evidence type="ECO:0000313" key="12">
    <source>
        <dbReference type="WBParaSite" id="GPUH_0001687801-mRNA-1"/>
    </source>
</evidence>
<name>A0A183E7B5_9BILA</name>
<sequence>MMSSLPTFLNDVRGMQLTSMGMVAALPFLLYCICVAGSGVIADKVRGAGWLSTINTRRLAMAVAFLGEAVFLIGTGYLQCDQIVLTVVFLTLGIGLSGAAYAGYAVSYLDIAPTFAGQLMGIGNTLSCIAGILGPIIVGVLTPQATEEEWRRVFFITGGILVVGLILYCVFATSDVQPWAKTEKIDESSKKTNQKADDGGTVKEDNATATTENKKNGDVATGFADSEPSSVTPDS</sequence>
<evidence type="ECO:0000313" key="11">
    <source>
        <dbReference type="Proteomes" id="UP000271098"/>
    </source>
</evidence>
<gene>
    <name evidence="10" type="ORF">GPUH_LOCUS16856</name>
</gene>
<feature type="compositionally biased region" description="Basic and acidic residues" evidence="7">
    <location>
        <begin position="182"/>
        <end position="217"/>
    </location>
</feature>
<dbReference type="GO" id="GO:0016020">
    <property type="term" value="C:membrane"/>
    <property type="evidence" value="ECO:0007669"/>
    <property type="project" value="UniProtKB-SubCell"/>
</dbReference>
<feature type="transmembrane region" description="Helical" evidence="8">
    <location>
        <begin position="85"/>
        <end position="107"/>
    </location>
</feature>
<dbReference type="AlphaFoldDB" id="A0A183E7B5"/>
<evidence type="ECO:0000256" key="4">
    <source>
        <dbReference type="ARBA" id="ARBA00022847"/>
    </source>
</evidence>
<organism evidence="12">
    <name type="scientific">Gongylonema pulchrum</name>
    <dbReference type="NCBI Taxonomy" id="637853"/>
    <lineage>
        <taxon>Eukaryota</taxon>
        <taxon>Metazoa</taxon>
        <taxon>Ecdysozoa</taxon>
        <taxon>Nematoda</taxon>
        <taxon>Chromadorea</taxon>
        <taxon>Rhabditida</taxon>
        <taxon>Spirurina</taxon>
        <taxon>Spiruromorpha</taxon>
        <taxon>Spiruroidea</taxon>
        <taxon>Gongylonematidae</taxon>
        <taxon>Gongylonema</taxon>
    </lineage>
</organism>
<reference evidence="10 11" key="2">
    <citation type="submission" date="2018-11" db="EMBL/GenBank/DDBJ databases">
        <authorList>
            <consortium name="Pathogen Informatics"/>
        </authorList>
    </citation>
    <scope>NUCLEOTIDE SEQUENCE [LARGE SCALE GENOMIC DNA]</scope>
</reference>
<dbReference type="InterPro" id="IPR020846">
    <property type="entry name" value="MFS_dom"/>
</dbReference>
<dbReference type="EMBL" id="UYRT01084321">
    <property type="protein sequence ID" value="VDN28687.1"/>
    <property type="molecule type" value="Genomic_DNA"/>
</dbReference>
<proteinExistence type="predicted"/>
<comment type="subcellular location">
    <subcellularLocation>
        <location evidence="1">Membrane</location>
        <topology evidence="1">Multi-pass membrane protein</topology>
    </subcellularLocation>
</comment>
<dbReference type="SUPFAM" id="SSF103473">
    <property type="entry name" value="MFS general substrate transporter"/>
    <property type="match status" value="1"/>
</dbReference>
<dbReference type="PANTHER" id="PTHR11662">
    <property type="entry name" value="SOLUTE CARRIER FAMILY 17"/>
    <property type="match status" value="1"/>
</dbReference>
<dbReference type="Proteomes" id="UP000271098">
    <property type="component" value="Unassembled WGS sequence"/>
</dbReference>
<feature type="transmembrane region" description="Helical" evidence="8">
    <location>
        <begin position="58"/>
        <end position="78"/>
    </location>
</feature>
<keyword evidence="11" id="KW-1185">Reference proteome</keyword>
<evidence type="ECO:0000256" key="7">
    <source>
        <dbReference type="SAM" id="MobiDB-lite"/>
    </source>
</evidence>
<feature type="domain" description="Major facilitator superfamily (MFS) profile" evidence="9">
    <location>
        <begin position="1"/>
        <end position="235"/>
    </location>
</feature>
<dbReference type="GO" id="GO:0015293">
    <property type="term" value="F:symporter activity"/>
    <property type="evidence" value="ECO:0007669"/>
    <property type="project" value="UniProtKB-KW"/>
</dbReference>
<dbReference type="Gene3D" id="1.20.1250.20">
    <property type="entry name" value="MFS general substrate transporter like domains"/>
    <property type="match status" value="1"/>
</dbReference>
<accession>A0A183E7B5</accession>
<protein>
    <submittedName>
        <fullName evidence="12">MFS domain-containing protein</fullName>
    </submittedName>
</protein>
<dbReference type="PROSITE" id="PS50850">
    <property type="entry name" value="MFS"/>
    <property type="match status" value="1"/>
</dbReference>